<accession>D3BUJ8</accession>
<evidence type="ECO:0000256" key="1">
    <source>
        <dbReference type="ARBA" id="ARBA00004141"/>
    </source>
</evidence>
<keyword evidence="5 7" id="KW-0472">Membrane</keyword>
<comment type="similarity">
    <text evidence="7">Belongs to the DHHC palmitoyltransferase family.</text>
</comment>
<feature type="transmembrane region" description="Helical" evidence="7">
    <location>
        <begin position="284"/>
        <end position="303"/>
    </location>
</feature>
<dbReference type="RefSeq" id="XP_020426920.1">
    <property type="nucleotide sequence ID" value="XM_020582566.1"/>
</dbReference>
<reference evidence="10 11" key="1">
    <citation type="journal article" date="2011" name="Genome Res.">
        <title>Phylogeny-wide analysis of social amoeba genomes highlights ancient origins for complex intercellular communication.</title>
        <authorList>
            <person name="Heidel A.J."/>
            <person name="Lawal H.M."/>
            <person name="Felder M."/>
            <person name="Schilde C."/>
            <person name="Helps N.R."/>
            <person name="Tunggal B."/>
            <person name="Rivero F."/>
            <person name="John U."/>
            <person name="Schleicher M."/>
            <person name="Eichinger L."/>
            <person name="Platzer M."/>
            <person name="Noegel A.A."/>
            <person name="Schaap P."/>
            <person name="Gloeckner G."/>
        </authorList>
    </citation>
    <scope>NUCLEOTIDE SEQUENCE [LARGE SCALE GENOMIC DNA]</scope>
    <source>
        <strain evidence="11">ATCC 26659 / Pp 5 / PN500</strain>
    </source>
</reference>
<dbReference type="PANTHER" id="PTHR12246">
    <property type="entry name" value="PALMITOYLTRANSFERASE ZDHHC16"/>
    <property type="match status" value="1"/>
</dbReference>
<keyword evidence="3 7" id="KW-0812">Transmembrane</keyword>
<gene>
    <name evidence="10" type="ORF">PPL_11819</name>
</gene>
<dbReference type="Pfam" id="PF01529">
    <property type="entry name" value="DHHC"/>
    <property type="match status" value="1"/>
</dbReference>
<comment type="catalytic activity">
    <reaction evidence="7">
        <text>L-cysteinyl-[protein] + hexadecanoyl-CoA = S-hexadecanoyl-L-cysteinyl-[protein] + CoA</text>
        <dbReference type="Rhea" id="RHEA:36683"/>
        <dbReference type="Rhea" id="RHEA-COMP:10131"/>
        <dbReference type="Rhea" id="RHEA-COMP:11032"/>
        <dbReference type="ChEBI" id="CHEBI:29950"/>
        <dbReference type="ChEBI" id="CHEBI:57287"/>
        <dbReference type="ChEBI" id="CHEBI:57379"/>
        <dbReference type="ChEBI" id="CHEBI:74151"/>
        <dbReference type="EC" id="2.3.1.225"/>
    </reaction>
</comment>
<dbReference type="PROSITE" id="PS50216">
    <property type="entry name" value="DHHC"/>
    <property type="match status" value="1"/>
</dbReference>
<evidence type="ECO:0000313" key="11">
    <source>
        <dbReference type="Proteomes" id="UP000001396"/>
    </source>
</evidence>
<evidence type="ECO:0000256" key="2">
    <source>
        <dbReference type="ARBA" id="ARBA00022679"/>
    </source>
</evidence>
<feature type="region of interest" description="Disordered" evidence="8">
    <location>
        <begin position="53"/>
        <end position="126"/>
    </location>
</feature>
<dbReference type="FunCoup" id="D3BUJ8">
    <property type="interactions" value="198"/>
</dbReference>
<keyword evidence="6 7" id="KW-0012">Acyltransferase</keyword>
<dbReference type="AlphaFoldDB" id="D3BUJ8"/>
<feature type="transmembrane region" description="Helical" evidence="7">
    <location>
        <begin position="185"/>
        <end position="206"/>
    </location>
</feature>
<keyword evidence="4 7" id="KW-1133">Transmembrane helix</keyword>
<dbReference type="InterPro" id="IPR001594">
    <property type="entry name" value="Palmitoyltrfase_DHHC"/>
</dbReference>
<dbReference type="GO" id="GO:0019706">
    <property type="term" value="F:protein-cysteine S-palmitoyltransferase activity"/>
    <property type="evidence" value="ECO:0007669"/>
    <property type="project" value="UniProtKB-EC"/>
</dbReference>
<dbReference type="GeneID" id="31367287"/>
<name>D3BUJ8_HETP5</name>
<evidence type="ECO:0000256" key="3">
    <source>
        <dbReference type="ARBA" id="ARBA00022692"/>
    </source>
</evidence>
<evidence type="ECO:0000256" key="8">
    <source>
        <dbReference type="SAM" id="MobiDB-lite"/>
    </source>
</evidence>
<comment type="subcellular location">
    <subcellularLocation>
        <location evidence="1">Membrane</location>
        <topology evidence="1">Multi-pass membrane protein</topology>
    </subcellularLocation>
</comment>
<evidence type="ECO:0000256" key="5">
    <source>
        <dbReference type="ARBA" id="ARBA00023136"/>
    </source>
</evidence>
<keyword evidence="2 7" id="KW-0808">Transferase</keyword>
<dbReference type="Proteomes" id="UP000001396">
    <property type="component" value="Unassembled WGS sequence"/>
</dbReference>
<sequence>MDQKHLYSTGVGVGGGGGVSYQSPKIQRYQSGQNGNGNGNALLDTIAISSNSNNNNMSSGGGSNKSSIRYSNDSSDHYQHQHHHNNNNDESIGDEDSYDFEDDDSNSNDHHNHHHHHSNDDDNQQHQQHIIDFQQLKNSSYSPQDKQYWRTRLNSGLFAIVFLECLFIFTYVPYFYYFTAQSKSIVASALILLIYHAIMFLVQFSLFRTTFTDPGGIPNGFPQSIFSEHENLLYETNSQGQKRKCSKCLKMKPDRTHHCSKCKRCVLKMDHHCPFVNNCNDENIFVGVVFVIALIFGLGLSVFTMTHFSYVFKNVTTIEHMEKKLRFSKQSTTNNSLFDVGHYHNWCQVFGYTASKWFLPVPPSYALSSGMIFPVNCSEDSPLMGF</sequence>
<dbReference type="InterPro" id="IPR039859">
    <property type="entry name" value="PFA4/ZDH16/20/ERF2-like"/>
</dbReference>
<keyword evidence="11" id="KW-1185">Reference proteome</keyword>
<comment type="caution">
    <text evidence="10">The sequence shown here is derived from an EMBL/GenBank/DDBJ whole genome shotgun (WGS) entry which is preliminary data.</text>
</comment>
<protein>
    <recommendedName>
        <fullName evidence="7">Palmitoyltransferase</fullName>
        <ecNumber evidence="7">2.3.1.225</ecNumber>
    </recommendedName>
</protein>
<dbReference type="EC" id="2.3.1.225" evidence="7"/>
<comment type="domain">
    <text evidence="7">The DHHC domain is required for palmitoyltransferase activity.</text>
</comment>
<dbReference type="STRING" id="670386.D3BUJ8"/>
<feature type="compositionally biased region" description="Low complexity" evidence="8">
    <location>
        <begin position="53"/>
        <end position="73"/>
    </location>
</feature>
<feature type="domain" description="Palmitoyltransferase DHHC" evidence="9">
    <location>
        <begin position="240"/>
        <end position="279"/>
    </location>
</feature>
<evidence type="ECO:0000256" key="6">
    <source>
        <dbReference type="ARBA" id="ARBA00023315"/>
    </source>
</evidence>
<dbReference type="OMA" id="IENDYSQ"/>
<evidence type="ECO:0000256" key="4">
    <source>
        <dbReference type="ARBA" id="ARBA00022989"/>
    </source>
</evidence>
<organism evidence="10 11">
    <name type="scientific">Heterostelium pallidum (strain ATCC 26659 / Pp 5 / PN500)</name>
    <name type="common">Cellular slime mold</name>
    <name type="synonym">Polysphondylium pallidum</name>
    <dbReference type="NCBI Taxonomy" id="670386"/>
    <lineage>
        <taxon>Eukaryota</taxon>
        <taxon>Amoebozoa</taxon>
        <taxon>Evosea</taxon>
        <taxon>Eumycetozoa</taxon>
        <taxon>Dictyostelia</taxon>
        <taxon>Acytosteliales</taxon>
        <taxon>Acytosteliaceae</taxon>
        <taxon>Heterostelium</taxon>
    </lineage>
</organism>
<dbReference type="GO" id="GO:0016020">
    <property type="term" value="C:membrane"/>
    <property type="evidence" value="ECO:0007669"/>
    <property type="project" value="UniProtKB-SubCell"/>
</dbReference>
<evidence type="ECO:0000259" key="9">
    <source>
        <dbReference type="Pfam" id="PF01529"/>
    </source>
</evidence>
<evidence type="ECO:0000313" key="10">
    <source>
        <dbReference type="EMBL" id="EFA74786.1"/>
    </source>
</evidence>
<dbReference type="InParanoid" id="D3BUJ8"/>
<evidence type="ECO:0000256" key="7">
    <source>
        <dbReference type="RuleBase" id="RU079119"/>
    </source>
</evidence>
<proteinExistence type="inferred from homology"/>
<feature type="compositionally biased region" description="Acidic residues" evidence="8">
    <location>
        <begin position="91"/>
        <end position="106"/>
    </location>
</feature>
<feature type="transmembrane region" description="Helical" evidence="7">
    <location>
        <begin position="156"/>
        <end position="178"/>
    </location>
</feature>
<dbReference type="EMBL" id="ADBJ01000060">
    <property type="protein sequence ID" value="EFA74786.1"/>
    <property type="molecule type" value="Genomic_DNA"/>
</dbReference>